<evidence type="ECO:0000259" key="1">
    <source>
        <dbReference type="SMART" id="SM00842"/>
    </source>
</evidence>
<dbReference type="Gene3D" id="3.30.1490.300">
    <property type="match status" value="1"/>
</dbReference>
<dbReference type="RefSeq" id="WP_102245653.1">
    <property type="nucleotide sequence ID" value="NZ_CP025682.1"/>
</dbReference>
<dbReference type="CDD" id="cd24049">
    <property type="entry name" value="ASKHA_NBD_PilM"/>
    <property type="match status" value="1"/>
</dbReference>
<dbReference type="InterPro" id="IPR003494">
    <property type="entry name" value="SHS2_FtsA"/>
</dbReference>
<feature type="domain" description="SHS2" evidence="1">
    <location>
        <begin position="14"/>
        <end position="181"/>
    </location>
</feature>
<dbReference type="NCBIfam" id="TIGR01175">
    <property type="entry name" value="pilM"/>
    <property type="match status" value="1"/>
</dbReference>
<dbReference type="PIRSF" id="PIRSF019169">
    <property type="entry name" value="PilM"/>
    <property type="match status" value="1"/>
</dbReference>
<dbReference type="SMART" id="SM00842">
    <property type="entry name" value="FtsA"/>
    <property type="match status" value="1"/>
</dbReference>
<dbReference type="KEGG" id="atw:C0099_00680"/>
<gene>
    <name evidence="2" type="ORF">C0099_00680</name>
</gene>
<reference evidence="2 3" key="1">
    <citation type="submission" date="2018-01" db="EMBL/GenBank/DDBJ databases">
        <authorList>
            <person name="Fu G.-Y."/>
        </authorList>
    </citation>
    <scope>NUCLEOTIDE SEQUENCE [LARGE SCALE GENOMIC DNA]</scope>
    <source>
        <strain evidence="2 3">SY39</strain>
    </source>
</reference>
<dbReference type="PANTHER" id="PTHR32432">
    <property type="entry name" value="CELL DIVISION PROTEIN FTSA-RELATED"/>
    <property type="match status" value="1"/>
</dbReference>
<dbReference type="Gene3D" id="3.30.420.40">
    <property type="match status" value="2"/>
</dbReference>
<dbReference type="InterPro" id="IPR005883">
    <property type="entry name" value="PilM"/>
</dbReference>
<keyword evidence="3" id="KW-1185">Reference proteome</keyword>
<accession>A0A2I6S2T7</accession>
<organism evidence="2 3">
    <name type="scientific">Pseudazoarcus pumilus</name>
    <dbReference type="NCBI Taxonomy" id="2067960"/>
    <lineage>
        <taxon>Bacteria</taxon>
        <taxon>Pseudomonadati</taxon>
        <taxon>Pseudomonadota</taxon>
        <taxon>Betaproteobacteria</taxon>
        <taxon>Rhodocyclales</taxon>
        <taxon>Zoogloeaceae</taxon>
        <taxon>Pseudazoarcus</taxon>
    </lineage>
</organism>
<proteinExistence type="predicted"/>
<dbReference type="InterPro" id="IPR050696">
    <property type="entry name" value="FtsA/MreB"/>
</dbReference>
<dbReference type="OrthoDB" id="9773403at2"/>
<name>A0A2I6S2T7_9RHOO</name>
<dbReference type="EMBL" id="CP025682">
    <property type="protein sequence ID" value="AUN93579.1"/>
    <property type="molecule type" value="Genomic_DNA"/>
</dbReference>
<dbReference type="Proteomes" id="UP000242205">
    <property type="component" value="Chromosome"/>
</dbReference>
<dbReference type="SUPFAM" id="SSF53067">
    <property type="entry name" value="Actin-like ATPase domain"/>
    <property type="match status" value="2"/>
</dbReference>
<dbReference type="Pfam" id="PF11104">
    <property type="entry name" value="PilM_2"/>
    <property type="match status" value="1"/>
</dbReference>
<dbReference type="GO" id="GO:0051301">
    <property type="term" value="P:cell division"/>
    <property type="evidence" value="ECO:0007669"/>
    <property type="project" value="InterPro"/>
</dbReference>
<evidence type="ECO:0000313" key="2">
    <source>
        <dbReference type="EMBL" id="AUN93579.1"/>
    </source>
</evidence>
<dbReference type="InterPro" id="IPR043129">
    <property type="entry name" value="ATPase_NBD"/>
</dbReference>
<protein>
    <submittedName>
        <fullName evidence="2">Pilus assembly protein PilM</fullName>
    </submittedName>
</protein>
<sequence length="357" mass="38746">MRQINLFGSRAQSLAGLDISSSSVKMVELSGDENSGYRVESYALELLAKDMVQDGNIVDLDGVADAVRRALRRMPGVRQVAMALPPAAVITKKIMLPEGLREHEMEFHVESEANQYIPFPLDEVNLDFQVLGPSPVSADDVEVFVAASRKEKVEDRVAVAESAGIKAAIMDIESLALESAFRLVAQHIPDGVRGRTIALADLGANVMNVSILRDGAQIYAREQAIGGYKLTLDIARQYGLSPEEAEAAKRSGELPPEYERDLRRPFMDAVALELSRALQFFFTSTQYNEVDHIVLAGGCAVMPNLAEVVSGRTQVATTVANPFEGMALSSRVRSRNLVADAPALMVACGLAMRRVEA</sequence>
<evidence type="ECO:0000313" key="3">
    <source>
        <dbReference type="Proteomes" id="UP000242205"/>
    </source>
</evidence>
<dbReference type="PANTHER" id="PTHR32432:SF3">
    <property type="entry name" value="ETHANOLAMINE UTILIZATION PROTEIN EUTJ"/>
    <property type="match status" value="1"/>
</dbReference>
<dbReference type="AlphaFoldDB" id="A0A2I6S2T7"/>